<feature type="transmembrane region" description="Helical" evidence="1">
    <location>
        <begin position="9"/>
        <end position="28"/>
    </location>
</feature>
<evidence type="ECO:0000256" key="1">
    <source>
        <dbReference type="SAM" id="Phobius"/>
    </source>
</evidence>
<dbReference type="EMBL" id="CABVLZ010000003">
    <property type="protein sequence ID" value="VVU95011.1"/>
    <property type="molecule type" value="Genomic_DNA"/>
</dbReference>
<feature type="transmembrane region" description="Helical" evidence="1">
    <location>
        <begin position="64"/>
        <end position="85"/>
    </location>
</feature>
<name>A0A5E8CIH3_9ZZZZ</name>
<protein>
    <submittedName>
        <fullName evidence="2">Uncharacterized protein</fullName>
    </submittedName>
</protein>
<keyword evidence="1" id="KW-0472">Membrane</keyword>
<sequence>MMDERVQKLVMYTVAASIGLNIVIPMLAKSHVSNNEANPAEGVQSLSLTGQVMNNLSRSATTPVSSSILIAVMTGAALVIALYVMKHQGQKLPTV</sequence>
<keyword evidence="1" id="KW-1133">Transmembrane helix</keyword>
<gene>
    <name evidence="2" type="ORF">CPAV1605_736</name>
</gene>
<reference evidence="2" key="1">
    <citation type="submission" date="2019-09" db="EMBL/GenBank/DDBJ databases">
        <authorList>
            <person name="Needham M D."/>
        </authorList>
    </citation>
    <scope>NUCLEOTIDE SEQUENCE</scope>
</reference>
<organism evidence="2">
    <name type="scientific">seawater metagenome</name>
    <dbReference type="NCBI Taxonomy" id="1561972"/>
    <lineage>
        <taxon>unclassified sequences</taxon>
        <taxon>metagenomes</taxon>
        <taxon>ecological metagenomes</taxon>
    </lineage>
</organism>
<keyword evidence="1" id="KW-0812">Transmembrane</keyword>
<proteinExistence type="predicted"/>
<accession>A0A5E8CIH3</accession>
<evidence type="ECO:0000313" key="2">
    <source>
        <dbReference type="EMBL" id="VVU95011.1"/>
    </source>
</evidence>
<dbReference type="AlphaFoldDB" id="A0A5E8CIH3"/>